<evidence type="ECO:0000313" key="3">
    <source>
        <dbReference type="EMBL" id="AFN42816.1"/>
    </source>
</evidence>
<feature type="compositionally biased region" description="Basic and acidic residues" evidence="1">
    <location>
        <begin position="149"/>
        <end position="160"/>
    </location>
</feature>
<sequence>MLPGTIKSERDKHHQMVDERATLTEEILQKISPKRFEHSVAVVRGWLQSPTPSESSFVDGQKACANVKRKLSSVPMNNLISSVKEEAKLFTSHRRAACDLTSLPHVEFGAAPDGTLSLDSMSDVYENTVTIAHKSNCEQATTPRCTKKKFQDMEDDKSPTMDDSGFYNENDEPLYRKINPLERNKSLDKTRMTLCSTQTDKKPSNLASLRPQTEKRPILRILKANNIKISDFVSDSEEETCL</sequence>
<evidence type="ECO:0000313" key="2">
    <source>
        <dbReference type="EMBL" id="AFN42815.1"/>
    </source>
</evidence>
<accession>I6XPF7</accession>
<dbReference type="EMBL" id="JX126926">
    <property type="protein sequence ID" value="AFN42816.1"/>
    <property type="molecule type" value="mRNA"/>
</dbReference>
<organism evidence="2">
    <name type="scientific">Marsilea vestita</name>
    <name type="common">Hairy water-clover</name>
    <dbReference type="NCBI Taxonomy" id="59764"/>
    <lineage>
        <taxon>Eukaryota</taxon>
        <taxon>Viridiplantae</taxon>
        <taxon>Streptophyta</taxon>
        <taxon>Embryophyta</taxon>
        <taxon>Tracheophyta</taxon>
        <taxon>Polypodiopsida</taxon>
        <taxon>Polypodiidae</taxon>
        <taxon>Salviniales</taxon>
        <taxon>Marsileaceae</taxon>
        <taxon>Marsilea</taxon>
    </lineage>
</organism>
<reference evidence="2" key="1">
    <citation type="submission" date="2012-06" db="EMBL/GenBank/DDBJ databases">
        <authorList>
            <person name="Boothby T.C."/>
            <person name="Wolniak S.M."/>
        </authorList>
    </citation>
    <scope>NUCLEOTIDE SEQUENCE</scope>
</reference>
<evidence type="ECO:0000256" key="1">
    <source>
        <dbReference type="SAM" id="MobiDB-lite"/>
    </source>
</evidence>
<proteinExistence type="evidence at transcript level"/>
<dbReference type="AlphaFoldDB" id="I6XPF7"/>
<name>I6XPF7_MARVE</name>
<dbReference type="EMBL" id="JX126925">
    <property type="protein sequence ID" value="AFN42815.1"/>
    <property type="molecule type" value="mRNA"/>
</dbReference>
<feature type="region of interest" description="Disordered" evidence="1">
    <location>
        <begin position="149"/>
        <end position="171"/>
    </location>
</feature>
<protein>
    <submittedName>
        <fullName evidence="2 3">AKAP-like protein</fullName>
    </submittedName>
</protein>